<dbReference type="PATRIC" id="fig|1423772.3.peg.1520"/>
<name>A0A0R2BCK5_9LACO</name>
<comment type="similarity">
    <text evidence="1">Belongs to the bacterial sugar transferase family.</text>
</comment>
<accession>A0A0R2BCK5</accession>
<sequence length="136" mass="15599">MNADTLLEKLKEKNEVTGPMFKMKNDPRVTSVGRFLRKTSLDELPQLLNVLRGDMSLVGPRPPLPSEVEEYSEYDKQRLWVVPGCTGLWQATERNNVGFAEMVELDLKYIQNRSLFLDAKIIFLTFLVIIHPNGAY</sequence>
<dbReference type="Proteomes" id="UP000051612">
    <property type="component" value="Unassembled WGS sequence"/>
</dbReference>
<dbReference type="PANTHER" id="PTHR30576:SF10">
    <property type="entry name" value="SLL5057 PROTEIN"/>
    <property type="match status" value="1"/>
</dbReference>
<protein>
    <submittedName>
        <fullName evidence="3">Undecaprenyl-phosphate beta-glucosephosphotransferase</fullName>
    </submittedName>
</protein>
<dbReference type="EMBL" id="AYYN01000031">
    <property type="protein sequence ID" value="KRM76730.1"/>
    <property type="molecule type" value="Genomic_DNA"/>
</dbReference>
<feature type="domain" description="Bacterial sugar transferase" evidence="2">
    <location>
        <begin position="12"/>
        <end position="130"/>
    </location>
</feature>
<evidence type="ECO:0000313" key="3">
    <source>
        <dbReference type="EMBL" id="KRM76730.1"/>
    </source>
</evidence>
<dbReference type="Pfam" id="PF02397">
    <property type="entry name" value="Bac_transf"/>
    <property type="match status" value="1"/>
</dbReference>
<evidence type="ECO:0000259" key="2">
    <source>
        <dbReference type="Pfam" id="PF02397"/>
    </source>
</evidence>
<organism evidence="3 4">
    <name type="scientific">Ligilactobacillus murinus DSM 20452 = NBRC 14221</name>
    <dbReference type="NCBI Taxonomy" id="1423772"/>
    <lineage>
        <taxon>Bacteria</taxon>
        <taxon>Bacillati</taxon>
        <taxon>Bacillota</taxon>
        <taxon>Bacilli</taxon>
        <taxon>Lactobacillales</taxon>
        <taxon>Lactobacillaceae</taxon>
        <taxon>Ligilactobacillus</taxon>
    </lineage>
</organism>
<evidence type="ECO:0000313" key="4">
    <source>
        <dbReference type="Proteomes" id="UP000051612"/>
    </source>
</evidence>
<dbReference type="PANTHER" id="PTHR30576">
    <property type="entry name" value="COLANIC BIOSYNTHESIS UDP-GLUCOSE LIPID CARRIER TRANSFERASE"/>
    <property type="match status" value="1"/>
</dbReference>
<gene>
    <name evidence="3" type="ORF">FC48_GL001428</name>
</gene>
<evidence type="ECO:0000256" key="1">
    <source>
        <dbReference type="ARBA" id="ARBA00006464"/>
    </source>
</evidence>
<dbReference type="AlphaFoldDB" id="A0A0R2BCK5"/>
<dbReference type="InterPro" id="IPR003362">
    <property type="entry name" value="Bact_transf"/>
</dbReference>
<keyword evidence="3" id="KW-0808">Transferase</keyword>
<dbReference type="GO" id="GO:0016780">
    <property type="term" value="F:phosphotransferase activity, for other substituted phosphate groups"/>
    <property type="evidence" value="ECO:0007669"/>
    <property type="project" value="TreeGrafter"/>
</dbReference>
<comment type="caution">
    <text evidence="3">The sequence shown here is derived from an EMBL/GenBank/DDBJ whole genome shotgun (WGS) entry which is preliminary data.</text>
</comment>
<reference evidence="3 4" key="1">
    <citation type="journal article" date="2015" name="Genome Announc.">
        <title>Expanding the biotechnology potential of lactobacilli through comparative genomics of 213 strains and associated genera.</title>
        <authorList>
            <person name="Sun Z."/>
            <person name="Harris H.M."/>
            <person name="McCann A."/>
            <person name="Guo C."/>
            <person name="Argimon S."/>
            <person name="Zhang W."/>
            <person name="Yang X."/>
            <person name="Jeffery I.B."/>
            <person name="Cooney J.C."/>
            <person name="Kagawa T.F."/>
            <person name="Liu W."/>
            <person name="Song Y."/>
            <person name="Salvetti E."/>
            <person name="Wrobel A."/>
            <person name="Rasinkangas P."/>
            <person name="Parkhill J."/>
            <person name="Rea M.C."/>
            <person name="O'Sullivan O."/>
            <person name="Ritari J."/>
            <person name="Douillard F.P."/>
            <person name="Paul Ross R."/>
            <person name="Yang R."/>
            <person name="Briner A.E."/>
            <person name="Felis G.E."/>
            <person name="de Vos W.M."/>
            <person name="Barrangou R."/>
            <person name="Klaenhammer T.R."/>
            <person name="Caufield P.W."/>
            <person name="Cui Y."/>
            <person name="Zhang H."/>
            <person name="O'Toole P.W."/>
        </authorList>
    </citation>
    <scope>NUCLEOTIDE SEQUENCE [LARGE SCALE GENOMIC DNA]</scope>
    <source>
        <strain evidence="3 4">DSM 20452</strain>
    </source>
</reference>
<proteinExistence type="inferred from homology"/>